<name>E3J9W5_PSEI1</name>
<proteinExistence type="predicted"/>
<dbReference type="EMBL" id="CP002299">
    <property type="protein sequence ID" value="ADP78527.1"/>
    <property type="molecule type" value="Genomic_DNA"/>
</dbReference>
<keyword evidence="3" id="KW-1185">Reference proteome</keyword>
<evidence type="ECO:0000313" key="3">
    <source>
        <dbReference type="Proteomes" id="UP000002484"/>
    </source>
</evidence>
<dbReference type="Proteomes" id="UP000002484">
    <property type="component" value="Chromosome"/>
</dbReference>
<gene>
    <name evidence="2" type="ordered locus">FraEuI1c_0444</name>
</gene>
<dbReference type="OrthoDB" id="3215005at2"/>
<protein>
    <submittedName>
        <fullName evidence="2">Uncharacterized protein</fullName>
    </submittedName>
</protein>
<dbReference type="InParanoid" id="E3J9W5"/>
<accession>E3J9W5</accession>
<dbReference type="HOGENOM" id="CLU_2665761_0_0_11"/>
<sequence length="76" mass="8122">MSNQDPDLDFRNPDALAEAKEGRRRDESVTGADGGPIDEEAMRAADGLTTTAAQDAAYREHLERGAHQKGEGAPNV</sequence>
<reference evidence="2 3" key="1">
    <citation type="submission" date="2010-10" db="EMBL/GenBank/DDBJ databases">
        <title>Complete sequence of Frankia sp. EuI1c.</title>
        <authorList>
            <consortium name="US DOE Joint Genome Institute"/>
            <person name="Lucas S."/>
            <person name="Copeland A."/>
            <person name="Lapidus A."/>
            <person name="Cheng J.-F."/>
            <person name="Bruce D."/>
            <person name="Goodwin L."/>
            <person name="Pitluck S."/>
            <person name="Chertkov O."/>
            <person name="Detter J.C."/>
            <person name="Han C."/>
            <person name="Tapia R."/>
            <person name="Land M."/>
            <person name="Hauser L."/>
            <person name="Jeffries C."/>
            <person name="Kyrpides N."/>
            <person name="Ivanova N."/>
            <person name="Mikhailova N."/>
            <person name="Beauchemin N."/>
            <person name="Sen A."/>
            <person name="Sur S.A."/>
            <person name="Gtari M."/>
            <person name="Wall L."/>
            <person name="Tisa L."/>
            <person name="Woyke T."/>
        </authorList>
    </citation>
    <scope>NUCLEOTIDE SEQUENCE [LARGE SCALE GENOMIC DNA]</scope>
    <source>
        <strain evidence="3">DSM 45817 / CECT 9037 / EuI1c</strain>
    </source>
</reference>
<dbReference type="RefSeq" id="WP_013421649.1">
    <property type="nucleotide sequence ID" value="NC_014666.1"/>
</dbReference>
<evidence type="ECO:0000313" key="2">
    <source>
        <dbReference type="EMBL" id="ADP78527.1"/>
    </source>
</evidence>
<feature type="compositionally biased region" description="Basic and acidic residues" evidence="1">
    <location>
        <begin position="8"/>
        <end position="28"/>
    </location>
</feature>
<dbReference type="KEGG" id="fri:FraEuI1c_0444"/>
<organism evidence="2 3">
    <name type="scientific">Pseudofrankia inefficax (strain DSM 45817 / CECT 9037 / DDB 130130 / EuI1c)</name>
    <name type="common">Frankia inefficax</name>
    <dbReference type="NCBI Taxonomy" id="298654"/>
    <lineage>
        <taxon>Bacteria</taxon>
        <taxon>Bacillati</taxon>
        <taxon>Actinomycetota</taxon>
        <taxon>Actinomycetes</taxon>
        <taxon>Frankiales</taxon>
        <taxon>Frankiaceae</taxon>
        <taxon>Pseudofrankia</taxon>
    </lineage>
</organism>
<dbReference type="AlphaFoldDB" id="E3J9W5"/>
<evidence type="ECO:0000256" key="1">
    <source>
        <dbReference type="SAM" id="MobiDB-lite"/>
    </source>
</evidence>
<feature type="region of interest" description="Disordered" evidence="1">
    <location>
        <begin position="1"/>
        <end position="39"/>
    </location>
</feature>